<dbReference type="SUPFAM" id="SSF160631">
    <property type="entry name" value="SMI1/KNR4-like"/>
    <property type="match status" value="1"/>
</dbReference>
<evidence type="ECO:0000313" key="2">
    <source>
        <dbReference type="EMBL" id="GGR09716.1"/>
    </source>
</evidence>
<organism evidence="2 3">
    <name type="scientific">Streptomyces aurantiogriseus</name>
    <dbReference type="NCBI Taxonomy" id="66870"/>
    <lineage>
        <taxon>Bacteria</taxon>
        <taxon>Bacillati</taxon>
        <taxon>Actinomycetota</taxon>
        <taxon>Actinomycetes</taxon>
        <taxon>Kitasatosporales</taxon>
        <taxon>Streptomycetaceae</taxon>
        <taxon>Streptomyces</taxon>
    </lineage>
</organism>
<dbReference type="Gene3D" id="3.40.1580.10">
    <property type="entry name" value="SMI1/KNR4-like"/>
    <property type="match status" value="1"/>
</dbReference>
<feature type="domain" description="Knr4/Smi1-like" evidence="1">
    <location>
        <begin position="27"/>
        <end position="147"/>
    </location>
</feature>
<dbReference type="InterPro" id="IPR037883">
    <property type="entry name" value="Knr4/Smi1-like_sf"/>
</dbReference>
<dbReference type="InterPro" id="IPR018958">
    <property type="entry name" value="Knr4/Smi1-like_dom"/>
</dbReference>
<dbReference type="Proteomes" id="UP000658320">
    <property type="component" value="Unassembled WGS sequence"/>
</dbReference>
<evidence type="ECO:0000313" key="3">
    <source>
        <dbReference type="Proteomes" id="UP000658320"/>
    </source>
</evidence>
<comment type="caution">
    <text evidence="2">The sequence shown here is derived from an EMBL/GenBank/DDBJ whole genome shotgun (WGS) entry which is preliminary data.</text>
</comment>
<dbReference type="Pfam" id="PF09346">
    <property type="entry name" value="SMI1_KNR4"/>
    <property type="match status" value="1"/>
</dbReference>
<accession>A0A918F555</accession>
<gene>
    <name evidence="2" type="ORF">GCM10010251_26900</name>
</gene>
<protein>
    <recommendedName>
        <fullName evidence="1">Knr4/Smi1-like domain-containing protein</fullName>
    </recommendedName>
</protein>
<name>A0A918F555_9ACTN</name>
<reference evidence="2" key="1">
    <citation type="journal article" date="2014" name="Int. J. Syst. Evol. Microbiol.">
        <title>Complete genome sequence of Corynebacterium casei LMG S-19264T (=DSM 44701T), isolated from a smear-ripened cheese.</title>
        <authorList>
            <consortium name="US DOE Joint Genome Institute (JGI-PGF)"/>
            <person name="Walter F."/>
            <person name="Albersmeier A."/>
            <person name="Kalinowski J."/>
            <person name="Ruckert C."/>
        </authorList>
    </citation>
    <scope>NUCLEOTIDE SEQUENCE</scope>
    <source>
        <strain evidence="2">JCM 4346</strain>
    </source>
</reference>
<dbReference type="AlphaFoldDB" id="A0A918F555"/>
<dbReference type="EMBL" id="BMSX01000005">
    <property type="protein sequence ID" value="GGR09716.1"/>
    <property type="molecule type" value="Genomic_DNA"/>
</dbReference>
<sequence length="174" mass="19564">MVATLPEITALLGEPRFNWSDPAPWIELEQELGIEFPADFREIVDAYGSIQINGQLYLEHPAGHLLHSLGETIRGDLELWREEDMAEFLPSPVGANPGELMPVATAMTGEAVLLRVPDNPSSPWRVVVQEFDSPAWTLYEMTFSDWLLAYLKGRDVTVCSRNFAPDGPFYEFLP</sequence>
<proteinExistence type="predicted"/>
<evidence type="ECO:0000259" key="1">
    <source>
        <dbReference type="Pfam" id="PF09346"/>
    </source>
</evidence>
<keyword evidence="3" id="KW-1185">Reference proteome</keyword>
<reference evidence="2" key="2">
    <citation type="submission" date="2020-09" db="EMBL/GenBank/DDBJ databases">
        <authorList>
            <person name="Sun Q."/>
            <person name="Ohkuma M."/>
        </authorList>
    </citation>
    <scope>NUCLEOTIDE SEQUENCE</scope>
    <source>
        <strain evidence="2">JCM 4346</strain>
    </source>
</reference>